<dbReference type="AlphaFoldDB" id="A0A6L9W3K8"/>
<protein>
    <submittedName>
        <fullName evidence="1">Uncharacterized protein</fullName>
    </submittedName>
</protein>
<evidence type="ECO:0000313" key="1">
    <source>
        <dbReference type="EMBL" id="NEK86382.1"/>
    </source>
</evidence>
<evidence type="ECO:0000313" key="2">
    <source>
        <dbReference type="Proteomes" id="UP000479241"/>
    </source>
</evidence>
<dbReference type="Proteomes" id="UP000479241">
    <property type="component" value="Unassembled WGS sequence"/>
</dbReference>
<proteinExistence type="predicted"/>
<accession>A0A6L9W3K8</accession>
<reference evidence="1 2" key="1">
    <citation type="submission" date="2019-12" db="EMBL/GenBank/DDBJ databases">
        <title>the WGS of Blastococcus saxobsidens 67B17.</title>
        <authorList>
            <person name="Jiang Z."/>
        </authorList>
    </citation>
    <scope>NUCLEOTIDE SEQUENCE [LARGE SCALE GENOMIC DNA]</scope>
    <source>
        <strain evidence="1 2">67B17</strain>
    </source>
</reference>
<organism evidence="1 2">
    <name type="scientific">Blastococcus saxobsidens</name>
    <dbReference type="NCBI Taxonomy" id="138336"/>
    <lineage>
        <taxon>Bacteria</taxon>
        <taxon>Bacillati</taxon>
        <taxon>Actinomycetota</taxon>
        <taxon>Actinomycetes</taxon>
        <taxon>Geodermatophilales</taxon>
        <taxon>Geodermatophilaceae</taxon>
        <taxon>Blastococcus</taxon>
    </lineage>
</organism>
<comment type="caution">
    <text evidence="1">The sequence shown here is derived from an EMBL/GenBank/DDBJ whole genome shotgun (WGS) entry which is preliminary data.</text>
</comment>
<gene>
    <name evidence="1" type="ORF">GCU60_11520</name>
</gene>
<dbReference type="EMBL" id="JAAGWG010000015">
    <property type="protein sequence ID" value="NEK86382.1"/>
    <property type="molecule type" value="Genomic_DNA"/>
</dbReference>
<dbReference type="RefSeq" id="WP_163205305.1">
    <property type="nucleotide sequence ID" value="NZ_JAAGWG010000015.1"/>
</dbReference>
<sequence>MHLEGDLAHELALSSPNHLPVTARRRAQKVLLVLLSGRMWVHEADGGRRDITGPTWVVWYPGEAIEYGAVGATVHWVLAAPVGVVPPGFPRPGSRVRMRDGSGTAEALVMHYLDDSPDGTGPLSVVADVAVSGIGIHSLAELVDVVEEADEDLHDWDFGPGLERPWRRAGR</sequence>
<name>A0A6L9W3K8_9ACTN</name>